<dbReference type="PANTHER" id="PTHR38478:SF1">
    <property type="entry name" value="ZINC DEPENDENT METALLOPROTEASE DOMAIN LIPOPROTEIN"/>
    <property type="match status" value="1"/>
</dbReference>
<dbReference type="KEGG" id="rbc:BN938_1524"/>
<name>A0A060R855_9BACT</name>
<dbReference type="eggNOG" id="COG5549">
    <property type="taxonomic scope" value="Bacteria"/>
</dbReference>
<gene>
    <name evidence="6" type="ORF">BN938_1524</name>
</gene>
<evidence type="ECO:0000313" key="6">
    <source>
        <dbReference type="EMBL" id="CDN31611.1"/>
    </source>
</evidence>
<dbReference type="HOGENOM" id="CLU_008630_1_0_10"/>
<dbReference type="STRING" id="1433126.BN938_1524"/>
<dbReference type="Pfam" id="PF17162">
    <property type="entry name" value="DUF5118"/>
    <property type="match status" value="1"/>
</dbReference>
<evidence type="ECO:0000313" key="7">
    <source>
        <dbReference type="Proteomes" id="UP000027616"/>
    </source>
</evidence>
<feature type="region of interest" description="Disordered" evidence="1">
    <location>
        <begin position="20"/>
        <end position="42"/>
    </location>
</feature>
<protein>
    <recommendedName>
        <fullName evidence="8">Glutaminyl-tRNA synthetase</fullName>
    </recommendedName>
</protein>
<dbReference type="InterPro" id="IPR032534">
    <property type="entry name" value="EcxA_zinc-bd"/>
</dbReference>
<dbReference type="EMBL" id="HG934468">
    <property type="protein sequence ID" value="CDN31611.1"/>
    <property type="molecule type" value="Genomic_DNA"/>
</dbReference>
<dbReference type="Pfam" id="PF16313">
    <property type="entry name" value="DUF4953"/>
    <property type="match status" value="1"/>
</dbReference>
<feature type="domain" description="EcxA zinc-binding" evidence="3">
    <location>
        <begin position="432"/>
        <end position="736"/>
    </location>
</feature>
<feature type="domain" description="DUF5117" evidence="4">
    <location>
        <begin position="105"/>
        <end position="299"/>
    </location>
</feature>
<dbReference type="InterPro" id="IPR034032">
    <property type="entry name" value="Zn_MMP-like_bac"/>
</dbReference>
<keyword evidence="7" id="KW-1185">Reference proteome</keyword>
<evidence type="ECO:0008006" key="8">
    <source>
        <dbReference type="Google" id="ProtNLM"/>
    </source>
</evidence>
<dbReference type="Pfam" id="PF17148">
    <property type="entry name" value="DUF5117"/>
    <property type="match status" value="1"/>
</dbReference>
<reference evidence="6 7" key="1">
    <citation type="journal article" date="2015" name="Genome Announc.">
        <title>Complete Genome Sequence of the Novel Leech Symbiont Mucinivorans hirudinis M3T.</title>
        <authorList>
            <person name="Nelson M.C."/>
            <person name="Bomar L."/>
            <person name="Graf J."/>
        </authorList>
    </citation>
    <scope>NUCLEOTIDE SEQUENCE [LARGE SCALE GENOMIC DNA]</scope>
    <source>
        <strain evidence="7">M3</strain>
    </source>
</reference>
<dbReference type="AlphaFoldDB" id="A0A060R855"/>
<evidence type="ECO:0000256" key="1">
    <source>
        <dbReference type="SAM" id="MobiDB-lite"/>
    </source>
</evidence>
<dbReference type="OrthoDB" id="9776599at2"/>
<proteinExistence type="predicted"/>
<dbReference type="InterPro" id="IPR033413">
    <property type="entry name" value="DUF5117"/>
</dbReference>
<sequence>MRIKLLLAIAVIATLASATAQSRRERNQPKQQQSADTVAKPKPGTIAALIKPNANKQTGMFTVYEQDGKYFFLVPESLLGKDILVVNRLSQSAAGLRNGFAGYAGDQIYNAMIRLSKSPDGKKIFVNRINTRERSQGDMAVAVEKSNKQPIVQAFDIKASTPAKDSVLIEVTDFLNGESELISFSPSSKQSLGLSGMQRDASYIVGVKTFPINTEIKTVKSYNATPAGNLSGNMMRQSQSVPATFEINASFVLLPQVPMQPRYNDPRVGYFTERYVDFDQNPQGVKNVEMITRWRLEPKPEDVEKYKRGELVEPAEPIIFYIDPATPKQWVSSLIQGVNDWEPVFRKAGFKNAIKGLEAPVDDPNWSLEDARYSAIVYKPSDIPNASGPHNRDPRSGQIIESHINWYHNVMLLLRNWYMLQVGPNDPRAQQMEFPSELMGELVRFVSSHEVGHTLGLRHNFGATATAPVDSLRSRTYLQKYGHTPSIMDYSRFNYVVQPEDGIEPELQYPRIKEYDEWAIEWGYRRFPDLKTPEAEATKLNEWIIEKQKNPRLWFGHESNPNDPRSQAEDLGDNQMKANELGIKNLQRVVVGLPKWTYKPNSNYADLGMMHGEVVTQFGRYIGHVSKWIGGIYENPVTREQGDVVYTFVEKDKQKEAMAFLDKHLYNAPKWLLDQTIYEKTGANGTDVMLRLYNTNMNSLLSNRVMQNLINAQATLGAQAYTMTDLYADMSKAVWGTGVPDVYRRILQKAYINSLINLSGLKDAALGSMVIVAIGADVAKTTDIQSMAVYQLRQAQYRIGQLTSSDPVVQAHYQHLGTQIKNALEGK</sequence>
<feature type="chain" id="PRO_5001589452" description="Glutaminyl-tRNA synthetase" evidence="2">
    <location>
        <begin position="21"/>
        <end position="827"/>
    </location>
</feature>
<evidence type="ECO:0000259" key="5">
    <source>
        <dbReference type="Pfam" id="PF17162"/>
    </source>
</evidence>
<organism evidence="6 7">
    <name type="scientific">Mucinivorans hirudinis</name>
    <dbReference type="NCBI Taxonomy" id="1433126"/>
    <lineage>
        <taxon>Bacteria</taxon>
        <taxon>Pseudomonadati</taxon>
        <taxon>Bacteroidota</taxon>
        <taxon>Bacteroidia</taxon>
        <taxon>Bacteroidales</taxon>
        <taxon>Rikenellaceae</taxon>
        <taxon>Mucinivorans</taxon>
    </lineage>
</organism>
<feature type="domain" description="DUF5118" evidence="5">
    <location>
        <begin position="45"/>
        <end position="91"/>
    </location>
</feature>
<evidence type="ECO:0000259" key="3">
    <source>
        <dbReference type="Pfam" id="PF16313"/>
    </source>
</evidence>
<keyword evidence="2" id="KW-0732">Signal</keyword>
<accession>A0A060R855</accession>
<dbReference type="Proteomes" id="UP000027616">
    <property type="component" value="Chromosome I"/>
</dbReference>
<evidence type="ECO:0000256" key="2">
    <source>
        <dbReference type="SAM" id="SignalP"/>
    </source>
</evidence>
<dbReference type="SUPFAM" id="SSF55486">
    <property type="entry name" value="Metalloproteases ('zincins'), catalytic domain"/>
    <property type="match status" value="1"/>
</dbReference>
<dbReference type="PATRIC" id="fig|1433126.3.peg.1508"/>
<dbReference type="PANTHER" id="PTHR38478">
    <property type="entry name" value="PEPTIDASE M1A AND M12B"/>
    <property type="match status" value="1"/>
</dbReference>
<dbReference type="InterPro" id="IPR033428">
    <property type="entry name" value="DUF5118"/>
</dbReference>
<dbReference type="CDD" id="cd04276">
    <property type="entry name" value="ZnMc_MMP_like_2"/>
    <property type="match status" value="1"/>
</dbReference>
<evidence type="ECO:0000259" key="4">
    <source>
        <dbReference type="Pfam" id="PF17148"/>
    </source>
</evidence>
<feature type="signal peptide" evidence="2">
    <location>
        <begin position="1"/>
        <end position="20"/>
    </location>
</feature>